<name>W1ISE7_9GAMM</name>
<proteinExistence type="predicted"/>
<dbReference type="Pfam" id="PF25136">
    <property type="entry name" value="DUF7823"/>
    <property type="match status" value="1"/>
</dbReference>
<comment type="caution">
    <text evidence="2">The sequence shown here is derived from an EMBL/GenBank/DDBJ whole genome shotgun (WGS) entry which is preliminary data.</text>
</comment>
<keyword evidence="3" id="KW-1185">Reference proteome</keyword>
<dbReference type="AlphaFoldDB" id="W1ISE7"/>
<gene>
    <name evidence="2" type="ORF">XSR1_120080</name>
</gene>
<dbReference type="Proteomes" id="UP000019202">
    <property type="component" value="Unassembled WGS sequence"/>
</dbReference>
<evidence type="ECO:0000313" key="2">
    <source>
        <dbReference type="EMBL" id="CDL81359.1"/>
    </source>
</evidence>
<protein>
    <recommendedName>
        <fullName evidence="1">DUF7823 domain-containing protein</fullName>
    </recommendedName>
</protein>
<reference evidence="2" key="1">
    <citation type="submission" date="2013-11" db="EMBL/GenBank/DDBJ databases">
        <title>Draft genome sequence and annotation of the entomopathogenic bacteria, Xenorhabdus cabanillasi strain JM26 and Xenorhabdus szentirmai strain DSM 16338.</title>
        <authorList>
            <person name="Gualtieri M."/>
            <person name="Ogier J.C."/>
            <person name="Pages S."/>
            <person name="Givaudan A."/>
            <person name="Gaudriault S."/>
        </authorList>
    </citation>
    <scope>NUCLEOTIDE SEQUENCE [LARGE SCALE GENOMIC DNA]</scope>
    <source>
        <strain evidence="2">DSM 16338</strain>
    </source>
</reference>
<evidence type="ECO:0000259" key="1">
    <source>
        <dbReference type="Pfam" id="PF25136"/>
    </source>
</evidence>
<organism evidence="2 3">
    <name type="scientific">Xenorhabdus szentirmaii DSM 16338</name>
    <dbReference type="NCBI Taxonomy" id="1427518"/>
    <lineage>
        <taxon>Bacteria</taxon>
        <taxon>Pseudomonadati</taxon>
        <taxon>Pseudomonadota</taxon>
        <taxon>Gammaproteobacteria</taxon>
        <taxon>Enterobacterales</taxon>
        <taxon>Morganellaceae</taxon>
        <taxon>Xenorhabdus</taxon>
    </lineage>
</organism>
<feature type="domain" description="DUF7823" evidence="1">
    <location>
        <begin position="40"/>
        <end position="109"/>
    </location>
</feature>
<evidence type="ECO:0000313" key="3">
    <source>
        <dbReference type="Proteomes" id="UP000019202"/>
    </source>
</evidence>
<dbReference type="InterPro" id="IPR056725">
    <property type="entry name" value="DUF7823"/>
</dbReference>
<accession>W1ISE7</accession>
<dbReference type="EMBL" id="CBXF010000024">
    <property type="protein sequence ID" value="CDL81359.1"/>
    <property type="molecule type" value="Genomic_DNA"/>
</dbReference>
<dbReference type="STRING" id="1427518.XSR1_120080"/>
<sequence>MAVINIHLSLDFRSHSGDSPLDGVLQCIRDTYAVGSFHLIELTVNTQNQPDLPNKSLDVMVDGSIYHLDFASYSNNGKIFRYNSADAKKLVDLLKQNVDKTLHFCSNWK</sequence>